<dbReference type="Proteomes" id="UP000242715">
    <property type="component" value="Unassembled WGS sequence"/>
</dbReference>
<evidence type="ECO:0000256" key="1">
    <source>
        <dbReference type="ARBA" id="ARBA00004211"/>
    </source>
</evidence>
<keyword evidence="6" id="KW-0175">Coiled coil</keyword>
<dbReference type="GO" id="GO:0015031">
    <property type="term" value="P:protein transport"/>
    <property type="evidence" value="ECO:0007669"/>
    <property type="project" value="UniProtKB-KW"/>
</dbReference>
<reference evidence="12" key="1">
    <citation type="journal article" date="2017" name="Front. Plant Sci.">
        <title>Climate Clever Clovers: New Paradigm to Reduce the Environmental Footprint of Ruminants by Breeding Low Methanogenic Forages Utilizing Haplotype Variation.</title>
        <authorList>
            <person name="Kaur P."/>
            <person name="Appels R."/>
            <person name="Bayer P.E."/>
            <person name="Keeble-Gagnere G."/>
            <person name="Wang J."/>
            <person name="Hirakawa H."/>
            <person name="Shirasawa K."/>
            <person name="Vercoe P."/>
            <person name="Stefanova K."/>
            <person name="Durmic Z."/>
            <person name="Nichols P."/>
            <person name="Revell C."/>
            <person name="Isobe S.N."/>
            <person name="Edwards D."/>
            <person name="Erskine W."/>
        </authorList>
    </citation>
    <scope>NUCLEOTIDE SEQUENCE [LARGE SCALE GENOMIC DNA]</scope>
    <source>
        <strain evidence="12">cv. Daliak</strain>
    </source>
</reference>
<protein>
    <recommendedName>
        <fullName evidence="10">t-SNARE coiled-coil homology domain-containing protein</fullName>
    </recommendedName>
</protein>
<evidence type="ECO:0000313" key="11">
    <source>
        <dbReference type="EMBL" id="GAU37334.1"/>
    </source>
</evidence>
<dbReference type="GO" id="GO:0000149">
    <property type="term" value="F:SNARE binding"/>
    <property type="evidence" value="ECO:0007669"/>
    <property type="project" value="TreeGrafter"/>
</dbReference>
<dbReference type="InterPro" id="IPR056173">
    <property type="entry name" value="Sec20_C"/>
</dbReference>
<keyword evidence="4" id="KW-0653">Protein transport</keyword>
<keyword evidence="12" id="KW-1185">Reference proteome</keyword>
<dbReference type="InterPro" id="IPR000727">
    <property type="entry name" value="T_SNARE_dom"/>
</dbReference>
<evidence type="ECO:0000256" key="3">
    <source>
        <dbReference type="ARBA" id="ARBA00022692"/>
    </source>
</evidence>
<dbReference type="GO" id="GO:0005484">
    <property type="term" value="F:SNAP receptor activity"/>
    <property type="evidence" value="ECO:0007669"/>
    <property type="project" value="InterPro"/>
</dbReference>
<evidence type="ECO:0000256" key="5">
    <source>
        <dbReference type="ARBA" id="ARBA00022989"/>
    </source>
</evidence>
<keyword evidence="3 9" id="KW-0812">Transmembrane</keyword>
<evidence type="ECO:0000256" key="4">
    <source>
        <dbReference type="ARBA" id="ARBA00022927"/>
    </source>
</evidence>
<keyword evidence="7 9" id="KW-0472">Membrane</keyword>
<dbReference type="GO" id="GO:0006906">
    <property type="term" value="P:vesicle fusion"/>
    <property type="evidence" value="ECO:0007669"/>
    <property type="project" value="TreeGrafter"/>
</dbReference>
<dbReference type="GO" id="GO:0012507">
    <property type="term" value="C:ER to Golgi transport vesicle membrane"/>
    <property type="evidence" value="ECO:0007669"/>
    <property type="project" value="TreeGrafter"/>
</dbReference>
<dbReference type="PROSITE" id="PS50192">
    <property type="entry name" value="T_SNARE"/>
    <property type="match status" value="1"/>
</dbReference>
<dbReference type="PANTHER" id="PTHR21230:SF79">
    <property type="entry name" value="T-SNARE COILED-COIL HOMOLOGY DOMAIN-CONTAINING PROTEIN"/>
    <property type="match status" value="1"/>
</dbReference>
<evidence type="ECO:0000259" key="10">
    <source>
        <dbReference type="PROSITE" id="PS50192"/>
    </source>
</evidence>
<evidence type="ECO:0000313" key="12">
    <source>
        <dbReference type="Proteomes" id="UP000242715"/>
    </source>
</evidence>
<keyword evidence="5 9" id="KW-1133">Transmembrane helix</keyword>
<dbReference type="CDD" id="cd15861">
    <property type="entry name" value="SNARE_SNAP25N_23N_29N_SEC9N"/>
    <property type="match status" value="1"/>
</dbReference>
<dbReference type="GO" id="GO:0005794">
    <property type="term" value="C:Golgi apparatus"/>
    <property type="evidence" value="ECO:0007669"/>
    <property type="project" value="TreeGrafter"/>
</dbReference>
<dbReference type="Gene3D" id="1.20.5.110">
    <property type="match status" value="1"/>
</dbReference>
<evidence type="ECO:0000256" key="9">
    <source>
        <dbReference type="SAM" id="Phobius"/>
    </source>
</evidence>
<dbReference type="SUPFAM" id="SSF58038">
    <property type="entry name" value="SNARE fusion complex"/>
    <property type="match status" value="1"/>
</dbReference>
<dbReference type="OrthoDB" id="19261at2759"/>
<dbReference type="PANTHER" id="PTHR21230">
    <property type="entry name" value="VESICLE TRANSPORT V-SNARE PROTEIN VTI1-RELATED"/>
    <property type="match status" value="1"/>
</dbReference>
<dbReference type="GO" id="GO:0005789">
    <property type="term" value="C:endoplasmic reticulum membrane"/>
    <property type="evidence" value="ECO:0007669"/>
    <property type="project" value="TreeGrafter"/>
</dbReference>
<dbReference type="AlphaFoldDB" id="A0A2Z6MXS3"/>
<feature type="transmembrane region" description="Helical" evidence="9">
    <location>
        <begin position="83"/>
        <end position="103"/>
    </location>
</feature>
<dbReference type="EMBL" id="DF973667">
    <property type="protein sequence ID" value="GAU37334.1"/>
    <property type="molecule type" value="Genomic_DNA"/>
</dbReference>
<dbReference type="Pfam" id="PF03908">
    <property type="entry name" value="Sec20"/>
    <property type="match status" value="1"/>
</dbReference>
<evidence type="ECO:0000256" key="6">
    <source>
        <dbReference type="ARBA" id="ARBA00023054"/>
    </source>
</evidence>
<dbReference type="InterPro" id="IPR044766">
    <property type="entry name" value="NPSN/SNAP25-like_N_SNARE"/>
</dbReference>
<comment type="similarity">
    <text evidence="8">Belongs to the novel plant SNARE family.</text>
</comment>
<keyword evidence="2" id="KW-0813">Transport</keyword>
<comment type="subcellular location">
    <subcellularLocation>
        <location evidence="1">Membrane</location>
        <topology evidence="1">Single-pass type IV membrane protein</topology>
    </subcellularLocation>
</comment>
<name>A0A2Z6MXS3_TRISU</name>
<evidence type="ECO:0000256" key="8">
    <source>
        <dbReference type="ARBA" id="ARBA00061068"/>
    </source>
</evidence>
<evidence type="ECO:0000256" key="7">
    <source>
        <dbReference type="ARBA" id="ARBA00023136"/>
    </source>
</evidence>
<sequence length="135" mass="15078">MSNQELINAGMQTMDETDQAIERSKKVVHETIEVGTNTATAIKSQTEQMSRIVNELDSIQFSIKKASKLVKEIGRKVATDKCIMIFLFLIVCGVVAVIVVKIVNPHNKDIRDIPGLAPPAQTRRLLYVRTGEHFD</sequence>
<gene>
    <name evidence="11" type="ORF">TSUD_395150</name>
</gene>
<evidence type="ECO:0000256" key="2">
    <source>
        <dbReference type="ARBA" id="ARBA00022448"/>
    </source>
</evidence>
<dbReference type="GO" id="GO:0031201">
    <property type="term" value="C:SNARE complex"/>
    <property type="evidence" value="ECO:0007669"/>
    <property type="project" value="InterPro"/>
</dbReference>
<organism evidence="11 12">
    <name type="scientific">Trifolium subterraneum</name>
    <name type="common">Subterranean clover</name>
    <dbReference type="NCBI Taxonomy" id="3900"/>
    <lineage>
        <taxon>Eukaryota</taxon>
        <taxon>Viridiplantae</taxon>
        <taxon>Streptophyta</taxon>
        <taxon>Embryophyta</taxon>
        <taxon>Tracheophyta</taxon>
        <taxon>Spermatophyta</taxon>
        <taxon>Magnoliopsida</taxon>
        <taxon>eudicotyledons</taxon>
        <taxon>Gunneridae</taxon>
        <taxon>Pentapetalae</taxon>
        <taxon>rosids</taxon>
        <taxon>fabids</taxon>
        <taxon>Fabales</taxon>
        <taxon>Fabaceae</taxon>
        <taxon>Papilionoideae</taxon>
        <taxon>50 kb inversion clade</taxon>
        <taxon>NPAAA clade</taxon>
        <taxon>Hologalegina</taxon>
        <taxon>IRL clade</taxon>
        <taxon>Trifolieae</taxon>
        <taxon>Trifolium</taxon>
    </lineage>
</organism>
<proteinExistence type="inferred from homology"/>
<accession>A0A2Z6MXS3</accession>
<dbReference type="SMART" id="SM00397">
    <property type="entry name" value="t_SNARE"/>
    <property type="match status" value="1"/>
</dbReference>
<dbReference type="GO" id="GO:0031902">
    <property type="term" value="C:late endosome membrane"/>
    <property type="evidence" value="ECO:0007669"/>
    <property type="project" value="TreeGrafter"/>
</dbReference>
<dbReference type="FunFam" id="1.20.5.110:FF:000021">
    <property type="entry name" value="novel plant SNARE 11"/>
    <property type="match status" value="1"/>
</dbReference>
<feature type="domain" description="T-SNARE coiled-coil homology" evidence="10">
    <location>
        <begin position="11"/>
        <end position="73"/>
    </location>
</feature>